<reference evidence="2 3" key="1">
    <citation type="journal article" date="2021" name="Elife">
        <title>Chloroplast acquisition without the gene transfer in kleptoplastic sea slugs, Plakobranchus ocellatus.</title>
        <authorList>
            <person name="Maeda T."/>
            <person name="Takahashi S."/>
            <person name="Yoshida T."/>
            <person name="Shimamura S."/>
            <person name="Takaki Y."/>
            <person name="Nagai Y."/>
            <person name="Toyoda A."/>
            <person name="Suzuki Y."/>
            <person name="Arimoto A."/>
            <person name="Ishii H."/>
            <person name="Satoh N."/>
            <person name="Nishiyama T."/>
            <person name="Hasebe M."/>
            <person name="Maruyama T."/>
            <person name="Minagawa J."/>
            <person name="Obokata J."/>
            <person name="Shigenobu S."/>
        </authorList>
    </citation>
    <scope>NUCLEOTIDE SEQUENCE [LARGE SCALE GENOMIC DNA]</scope>
</reference>
<evidence type="ECO:0000313" key="2">
    <source>
        <dbReference type="EMBL" id="GFR73955.1"/>
    </source>
</evidence>
<keyword evidence="3" id="KW-1185">Reference proteome</keyword>
<dbReference type="PANTHER" id="PTHR16165:SF5">
    <property type="entry name" value="NXPE FAMILY MEMBER 3"/>
    <property type="match status" value="1"/>
</dbReference>
<feature type="domain" description="NXPE C-terminal" evidence="1">
    <location>
        <begin position="379"/>
        <end position="601"/>
    </location>
</feature>
<feature type="non-terminal residue" evidence="2">
    <location>
        <position position="1"/>
    </location>
</feature>
<dbReference type="PANTHER" id="PTHR16165">
    <property type="entry name" value="NXPE FAMILY MEMBER"/>
    <property type="match status" value="1"/>
</dbReference>
<evidence type="ECO:0000313" key="3">
    <source>
        <dbReference type="Proteomes" id="UP000762676"/>
    </source>
</evidence>
<dbReference type="Pfam" id="PF24536">
    <property type="entry name" value="NXPE4_C"/>
    <property type="match status" value="1"/>
</dbReference>
<accession>A0AAV4FNV4</accession>
<evidence type="ECO:0000259" key="1">
    <source>
        <dbReference type="Pfam" id="PF24536"/>
    </source>
</evidence>
<name>A0AAV4FNV4_9GAST</name>
<dbReference type="InterPro" id="IPR014756">
    <property type="entry name" value="Ig_E-set"/>
</dbReference>
<dbReference type="SUPFAM" id="SSF81296">
    <property type="entry name" value="E set domains"/>
    <property type="match status" value="1"/>
</dbReference>
<comment type="caution">
    <text evidence="2">The sequence shown here is derived from an EMBL/GenBank/DDBJ whole genome shotgun (WGS) entry which is preliminary data.</text>
</comment>
<dbReference type="EMBL" id="BMAT01004468">
    <property type="protein sequence ID" value="GFR73955.1"/>
    <property type="molecule type" value="Genomic_DNA"/>
</dbReference>
<dbReference type="InterPro" id="IPR013783">
    <property type="entry name" value="Ig-like_fold"/>
</dbReference>
<dbReference type="Proteomes" id="UP000762676">
    <property type="component" value="Unassembled WGS sequence"/>
</dbReference>
<gene>
    <name evidence="2" type="ORF">ElyMa_002150600</name>
</gene>
<dbReference type="InterPro" id="IPR057106">
    <property type="entry name" value="NXPE4_C"/>
</dbReference>
<dbReference type="AlphaFoldDB" id="A0AAV4FNV4"/>
<proteinExistence type="predicted"/>
<organism evidence="2 3">
    <name type="scientific">Elysia marginata</name>
    <dbReference type="NCBI Taxonomy" id="1093978"/>
    <lineage>
        <taxon>Eukaryota</taxon>
        <taxon>Metazoa</taxon>
        <taxon>Spiralia</taxon>
        <taxon>Lophotrochozoa</taxon>
        <taxon>Mollusca</taxon>
        <taxon>Gastropoda</taxon>
        <taxon>Heterobranchia</taxon>
        <taxon>Euthyneura</taxon>
        <taxon>Panpulmonata</taxon>
        <taxon>Sacoglossa</taxon>
        <taxon>Placobranchoidea</taxon>
        <taxon>Plakobranchidae</taxon>
        <taxon>Elysia</taxon>
    </lineage>
</organism>
<dbReference type="Gene3D" id="2.60.40.10">
    <property type="entry name" value="Immunoglobulins"/>
    <property type="match status" value="1"/>
</dbReference>
<sequence>QPARLAQAWGEETWKIYQTRQSAARLRNCVTPEELRLKFQRCYQASEARLPQCKAVHANPDSYWRSQPGRSTSTHSEDFKRMDLASKCCAFNYSALLLNSPRDPPFPWEQDYLCGTGPLLKLEDTAYASRSTIRLDGREATGGARFFYVGDRVSFEVVVRNGRGEVQALGGDSVRVWLVGAAGLGAAITADLTDLRNGSYRATSVLPWAGKVEVKATIAHTRNLFRTVAYIQRYFTTSHWFTALWKKGAFSEATPCSPYPALPAFSADEICNLTNKNGGFPWYCGKPIKKGLNCSDYVSARKIDYPSFLPLTAAEEELIELTESKRPFLIPSSISFDVRPKTGTTDTTLPLPTLPCNQRDFSQTFTETDQFGYLYAHQWRPFACRLPNVTADFLQQCLKDTQILYLGDSNTRLQMDIVTPLVNCRNIIKRARHNWHAPLWCDNEALKISVKYFPPMHPFYGSVGEQVKPEVLSSPVEKMDAIPATGKYIVHLHLFLHFMPFHLGLAEHRLQLLRSSTERLLARNPHVFVIYQSAFSSYDHSAKNKHKMNILLAELQRTIMAGLGSRVMFVRTFPITVAIENKSGHPKESNQFMNLYMGHICGR</sequence>
<protein>
    <submittedName>
        <fullName evidence="2">NXPE family member 3</fullName>
    </submittedName>
</protein>